<dbReference type="eggNOG" id="arCOG01285">
    <property type="taxonomic scope" value="Archaea"/>
</dbReference>
<accession>W0JYK8</accession>
<dbReference type="GeneID" id="25147434"/>
<evidence type="ECO:0000313" key="4">
    <source>
        <dbReference type="Proteomes" id="UP000019024"/>
    </source>
</evidence>
<dbReference type="HOGENOM" id="CLU_119412_0_0_2"/>
<evidence type="ECO:0000259" key="1">
    <source>
        <dbReference type="Pfam" id="PF01796"/>
    </source>
</evidence>
<dbReference type="PANTHER" id="PTHR34075">
    <property type="entry name" value="BLR3430 PROTEIN"/>
    <property type="match status" value="1"/>
</dbReference>
<dbReference type="KEGG" id="hlr:HALLA_01955"/>
<name>W0JYK8_9EURY</name>
<dbReference type="InterPro" id="IPR022002">
    <property type="entry name" value="ChsH2_Znr"/>
</dbReference>
<evidence type="ECO:0000313" key="3">
    <source>
        <dbReference type="EMBL" id="AHG02093.1"/>
    </source>
</evidence>
<dbReference type="Pfam" id="PF12172">
    <property type="entry name" value="zf-ChsH2"/>
    <property type="match status" value="1"/>
</dbReference>
<protein>
    <recommendedName>
        <fullName evidence="5">Zn-ribbon domain-containing OB-fold protein</fullName>
    </recommendedName>
</protein>
<dbReference type="InterPro" id="IPR002878">
    <property type="entry name" value="ChsH2_C"/>
</dbReference>
<evidence type="ECO:0000259" key="2">
    <source>
        <dbReference type="Pfam" id="PF12172"/>
    </source>
</evidence>
<proteinExistence type="predicted"/>
<feature type="domain" description="ChsH2 C-terminal OB-fold" evidence="1">
    <location>
        <begin position="80"/>
        <end position="142"/>
    </location>
</feature>
<dbReference type="Pfam" id="PF01796">
    <property type="entry name" value="OB_ChsH2_C"/>
    <property type="match status" value="1"/>
</dbReference>
<evidence type="ECO:0008006" key="5">
    <source>
        <dbReference type="Google" id="ProtNLM"/>
    </source>
</evidence>
<reference evidence="3 4" key="1">
    <citation type="submission" date="2014-01" db="EMBL/GenBank/DDBJ databases">
        <authorList>
            <consortium name="DOE Joint Genome Institute"/>
            <person name="Anderson I."/>
            <person name="Huntemann M."/>
            <person name="Han J."/>
            <person name="Chen A."/>
            <person name="Kyrpides N."/>
            <person name="Mavromatis K."/>
            <person name="Markowitz V."/>
            <person name="Palaniappan K."/>
            <person name="Ivanova N."/>
            <person name="Schaumberg A."/>
            <person name="Pati A."/>
            <person name="Liolios K."/>
            <person name="Nordberg H.P."/>
            <person name="Cantor M.N."/>
            <person name="Hua S.X."/>
            <person name="Woyke T."/>
        </authorList>
    </citation>
    <scope>NUCLEOTIDE SEQUENCE [LARGE SCALE GENOMIC DNA]</scope>
    <source>
        <strain evidence="3 4">XH-48</strain>
        <plasmid evidence="4">2</plasmid>
    </source>
</reference>
<dbReference type="SUPFAM" id="SSF50249">
    <property type="entry name" value="Nucleic acid-binding proteins"/>
    <property type="match status" value="1"/>
</dbReference>
<dbReference type="InterPro" id="IPR012340">
    <property type="entry name" value="NA-bd_OB-fold"/>
</dbReference>
<dbReference type="PANTHER" id="PTHR34075:SF5">
    <property type="entry name" value="BLR3430 PROTEIN"/>
    <property type="match status" value="1"/>
</dbReference>
<keyword evidence="4" id="KW-1185">Reference proteome</keyword>
<dbReference type="Gene3D" id="6.10.30.10">
    <property type="match status" value="1"/>
</dbReference>
<feature type="domain" description="ChsH2 rubredoxin-like zinc ribbon" evidence="2">
    <location>
        <begin position="43"/>
        <end position="76"/>
    </location>
</feature>
<organism evidence="3 4">
    <name type="scientific">Halostagnicola larsenii XH-48</name>
    <dbReference type="NCBI Taxonomy" id="797299"/>
    <lineage>
        <taxon>Archaea</taxon>
        <taxon>Methanobacteriati</taxon>
        <taxon>Methanobacteriota</taxon>
        <taxon>Stenosarchaea group</taxon>
        <taxon>Halobacteria</taxon>
        <taxon>Halobacteriales</taxon>
        <taxon>Natrialbaceae</taxon>
        <taxon>Halostagnicola</taxon>
    </lineage>
</organism>
<keyword evidence="3" id="KW-0614">Plasmid</keyword>
<dbReference type="OrthoDB" id="9573at2157"/>
<dbReference type="EMBL" id="CP007057">
    <property type="protein sequence ID" value="AHG02093.1"/>
    <property type="molecule type" value="Genomic_DNA"/>
</dbReference>
<gene>
    <name evidence="3" type="ORF">HALLA_01955</name>
</gene>
<dbReference type="InterPro" id="IPR052513">
    <property type="entry name" value="Thioester_dehydratase-like"/>
</dbReference>
<geneLocation type="plasmid" evidence="3">
    <name>unnamed</name>
</geneLocation>
<dbReference type="RefSeq" id="WP_049954876.1">
    <property type="nucleotide sequence ID" value="NZ_CP007057.1"/>
</dbReference>
<dbReference type="Proteomes" id="UP000019024">
    <property type="component" value="Plasmid unnamed2"/>
</dbReference>
<dbReference type="AlphaFoldDB" id="W0JYK8"/>
<sequence length="167" mass="19147">MNNNTDRPRDTVDVPDRIEFPRLFDFYELQSEDHTRIHEFYDRLRDGSLSTTTCENCDALHFPPRVVCPECTSDDLTYTSLPHEGTLFAFSVVRGSAPIGMAEDVPFVVGIIDLEGADVRLSARIDEVGYDDLSIGDRMRLKVVDIDDSRDEDRVFYRFEPAHRTPE</sequence>